<comment type="catalytic activity">
    <reaction evidence="1 14 15 16">
        <text>Endonucleolytic cleavage to 5'-phosphomonoester.</text>
        <dbReference type="EC" id="3.1.26.4"/>
    </reaction>
</comment>
<dbReference type="InterPro" id="IPR036397">
    <property type="entry name" value="RNaseH_sf"/>
</dbReference>
<evidence type="ECO:0000313" key="19">
    <source>
        <dbReference type="Proteomes" id="UP000218775"/>
    </source>
</evidence>
<comment type="cofactor">
    <cofactor evidence="2">
        <name>Mg(2+)</name>
        <dbReference type="ChEBI" id="CHEBI:18420"/>
    </cofactor>
</comment>
<dbReference type="InterPro" id="IPR001352">
    <property type="entry name" value="RNase_HII/HIII"/>
</dbReference>
<evidence type="ECO:0000256" key="4">
    <source>
        <dbReference type="ARBA" id="ARBA00004496"/>
    </source>
</evidence>
<keyword evidence="11 14" id="KW-0255">Endonuclease</keyword>
<dbReference type="Gene3D" id="3.30.420.10">
    <property type="entry name" value="Ribonuclease H-like superfamily/Ribonuclease H"/>
    <property type="match status" value="1"/>
</dbReference>
<comment type="cofactor">
    <cofactor evidence="14 15">
        <name>Mn(2+)</name>
        <dbReference type="ChEBI" id="CHEBI:29035"/>
    </cofactor>
    <cofactor evidence="14 15">
        <name>Mg(2+)</name>
        <dbReference type="ChEBI" id="CHEBI:18420"/>
    </cofactor>
    <text evidence="14 15">Manganese or magnesium. Binds 1 divalent metal ion per monomer in the absence of substrate. May bind a second metal ion after substrate binding.</text>
</comment>
<dbReference type="FunFam" id="3.30.420.10:FF:000006">
    <property type="entry name" value="Ribonuclease HII"/>
    <property type="match status" value="1"/>
</dbReference>
<sequence length="207" mass="22902">MLSDLLTSKAGFDNQYRKNKTTLIAGVDEAGRGPLAGPVVAAAVIIHDCEALPYINDSKKISEKKRQLIFLQLQSMRSITIGVGIVDEALVDEMNIFQATLFAMKKAVANLQVFPDVVLIDGSFAPALAMPTHTIVKGDMHSLSIGAASIIAKQTRDNIMIDLDKKWPMYGFKQHKGYPTRLHKERLKEYGPCACHRYSFSPVKLLK</sequence>
<dbReference type="PANTHER" id="PTHR10954">
    <property type="entry name" value="RIBONUCLEASE H2 SUBUNIT A"/>
    <property type="match status" value="1"/>
</dbReference>
<comment type="function">
    <text evidence="3 14 16">Endonuclease that specifically degrades the RNA of RNA-DNA hybrids.</text>
</comment>
<dbReference type="GO" id="GO:0043137">
    <property type="term" value="P:DNA replication, removal of RNA primer"/>
    <property type="evidence" value="ECO:0007669"/>
    <property type="project" value="TreeGrafter"/>
</dbReference>
<dbReference type="GO" id="GO:0003723">
    <property type="term" value="F:RNA binding"/>
    <property type="evidence" value="ECO:0007669"/>
    <property type="project" value="UniProtKB-UniRule"/>
</dbReference>
<dbReference type="PROSITE" id="PS51975">
    <property type="entry name" value="RNASE_H_2"/>
    <property type="match status" value="1"/>
</dbReference>
<evidence type="ECO:0000256" key="14">
    <source>
        <dbReference type="HAMAP-Rule" id="MF_00052"/>
    </source>
</evidence>
<evidence type="ECO:0000256" key="13">
    <source>
        <dbReference type="ARBA" id="ARBA00023211"/>
    </source>
</evidence>
<dbReference type="InterPro" id="IPR022898">
    <property type="entry name" value="RNase_HII"/>
</dbReference>
<evidence type="ECO:0000256" key="16">
    <source>
        <dbReference type="RuleBase" id="RU003515"/>
    </source>
</evidence>
<proteinExistence type="inferred from homology"/>
<keyword evidence="12 14" id="KW-0378">Hydrolase</keyword>
<keyword evidence="9 14" id="KW-0540">Nuclease</keyword>
<dbReference type="InterPro" id="IPR012337">
    <property type="entry name" value="RNaseH-like_sf"/>
</dbReference>
<evidence type="ECO:0000256" key="7">
    <source>
        <dbReference type="ARBA" id="ARBA00019179"/>
    </source>
</evidence>
<dbReference type="SUPFAM" id="SSF53098">
    <property type="entry name" value="Ribonuclease H-like"/>
    <property type="match status" value="1"/>
</dbReference>
<organism evidence="18 19">
    <name type="scientific">Aerophobetes bacterium</name>
    <dbReference type="NCBI Taxonomy" id="2030807"/>
    <lineage>
        <taxon>Bacteria</taxon>
        <taxon>Candidatus Aerophobota</taxon>
    </lineage>
</organism>
<feature type="binding site" evidence="14 15">
    <location>
        <position position="29"/>
    </location>
    <ligand>
        <name>a divalent metal cation</name>
        <dbReference type="ChEBI" id="CHEBI:60240"/>
    </ligand>
</feature>
<evidence type="ECO:0000256" key="10">
    <source>
        <dbReference type="ARBA" id="ARBA00022723"/>
    </source>
</evidence>
<accession>A0A2A4X6G1</accession>
<evidence type="ECO:0000256" key="11">
    <source>
        <dbReference type="ARBA" id="ARBA00022759"/>
    </source>
</evidence>
<dbReference type="CDD" id="cd07182">
    <property type="entry name" value="RNase_HII_bacteria_HII_like"/>
    <property type="match status" value="1"/>
</dbReference>
<protein>
    <recommendedName>
        <fullName evidence="7 14">Ribonuclease HII</fullName>
        <shortName evidence="14">RNase HII</shortName>
        <ecNumber evidence="6 14">3.1.26.4</ecNumber>
    </recommendedName>
</protein>
<reference evidence="19" key="1">
    <citation type="submission" date="2017-08" db="EMBL/GenBank/DDBJ databases">
        <title>A dynamic microbial community with high functional redundancy inhabits the cold, oxic subseafloor aquifer.</title>
        <authorList>
            <person name="Tully B.J."/>
            <person name="Wheat C.G."/>
            <person name="Glazer B.T."/>
            <person name="Huber J.A."/>
        </authorList>
    </citation>
    <scope>NUCLEOTIDE SEQUENCE [LARGE SCALE GENOMIC DNA]</scope>
</reference>
<gene>
    <name evidence="14" type="primary">rnhB</name>
    <name evidence="18" type="ORF">COB21_01625</name>
</gene>
<dbReference type="AlphaFoldDB" id="A0A2A4X6G1"/>
<feature type="binding site" evidence="14 15">
    <location>
        <position position="28"/>
    </location>
    <ligand>
        <name>a divalent metal cation</name>
        <dbReference type="ChEBI" id="CHEBI:60240"/>
    </ligand>
</feature>
<keyword evidence="10 14" id="KW-0479">Metal-binding</keyword>
<feature type="binding site" evidence="14 15">
    <location>
        <position position="121"/>
    </location>
    <ligand>
        <name>a divalent metal cation</name>
        <dbReference type="ChEBI" id="CHEBI:60240"/>
    </ligand>
</feature>
<dbReference type="GO" id="GO:0006298">
    <property type="term" value="P:mismatch repair"/>
    <property type="evidence" value="ECO:0007669"/>
    <property type="project" value="TreeGrafter"/>
</dbReference>
<evidence type="ECO:0000256" key="1">
    <source>
        <dbReference type="ARBA" id="ARBA00000077"/>
    </source>
</evidence>
<dbReference type="GO" id="GO:0030145">
    <property type="term" value="F:manganese ion binding"/>
    <property type="evidence" value="ECO:0007669"/>
    <property type="project" value="UniProtKB-UniRule"/>
</dbReference>
<dbReference type="GO" id="GO:0004523">
    <property type="term" value="F:RNA-DNA hybrid ribonuclease activity"/>
    <property type="evidence" value="ECO:0007669"/>
    <property type="project" value="UniProtKB-UniRule"/>
</dbReference>
<evidence type="ECO:0000256" key="9">
    <source>
        <dbReference type="ARBA" id="ARBA00022722"/>
    </source>
</evidence>
<evidence type="ECO:0000256" key="5">
    <source>
        <dbReference type="ARBA" id="ARBA00007383"/>
    </source>
</evidence>
<dbReference type="EMBL" id="NVUK01000008">
    <property type="protein sequence ID" value="PCI78193.1"/>
    <property type="molecule type" value="Genomic_DNA"/>
</dbReference>
<evidence type="ECO:0000256" key="3">
    <source>
        <dbReference type="ARBA" id="ARBA00004065"/>
    </source>
</evidence>
<comment type="caution">
    <text evidence="18">The sequence shown here is derived from an EMBL/GenBank/DDBJ whole genome shotgun (WGS) entry which is preliminary data.</text>
</comment>
<evidence type="ECO:0000256" key="2">
    <source>
        <dbReference type="ARBA" id="ARBA00001946"/>
    </source>
</evidence>
<name>A0A2A4X6G1_UNCAE</name>
<dbReference type="GO" id="GO:0005737">
    <property type="term" value="C:cytoplasm"/>
    <property type="evidence" value="ECO:0007669"/>
    <property type="project" value="UniProtKB-SubCell"/>
</dbReference>
<comment type="subcellular location">
    <subcellularLocation>
        <location evidence="4 14">Cytoplasm</location>
    </subcellularLocation>
</comment>
<dbReference type="NCBIfam" id="NF000595">
    <property type="entry name" value="PRK00015.1-3"/>
    <property type="match status" value="1"/>
</dbReference>
<dbReference type="PANTHER" id="PTHR10954:SF18">
    <property type="entry name" value="RIBONUCLEASE HII"/>
    <property type="match status" value="1"/>
</dbReference>
<keyword evidence="8 14" id="KW-0963">Cytoplasm</keyword>
<evidence type="ECO:0000256" key="15">
    <source>
        <dbReference type="PROSITE-ProRule" id="PRU01319"/>
    </source>
</evidence>
<dbReference type="EC" id="3.1.26.4" evidence="6 14"/>
<dbReference type="InterPro" id="IPR024567">
    <property type="entry name" value="RNase_HII/HIII_dom"/>
</dbReference>
<dbReference type="Proteomes" id="UP000218775">
    <property type="component" value="Unassembled WGS sequence"/>
</dbReference>
<evidence type="ECO:0000256" key="6">
    <source>
        <dbReference type="ARBA" id="ARBA00012180"/>
    </source>
</evidence>
<dbReference type="NCBIfam" id="NF000594">
    <property type="entry name" value="PRK00015.1-1"/>
    <property type="match status" value="1"/>
</dbReference>
<keyword evidence="13 14" id="KW-0464">Manganese</keyword>
<dbReference type="Pfam" id="PF01351">
    <property type="entry name" value="RNase_HII"/>
    <property type="match status" value="1"/>
</dbReference>
<evidence type="ECO:0000256" key="8">
    <source>
        <dbReference type="ARBA" id="ARBA00022490"/>
    </source>
</evidence>
<dbReference type="GO" id="GO:0032299">
    <property type="term" value="C:ribonuclease H2 complex"/>
    <property type="evidence" value="ECO:0007669"/>
    <property type="project" value="TreeGrafter"/>
</dbReference>
<feature type="domain" description="RNase H type-2" evidence="17">
    <location>
        <begin position="22"/>
        <end position="207"/>
    </location>
</feature>
<evidence type="ECO:0000256" key="12">
    <source>
        <dbReference type="ARBA" id="ARBA00022801"/>
    </source>
</evidence>
<evidence type="ECO:0000259" key="17">
    <source>
        <dbReference type="PROSITE" id="PS51975"/>
    </source>
</evidence>
<comment type="similarity">
    <text evidence="5 14 16">Belongs to the RNase HII family.</text>
</comment>
<evidence type="ECO:0000313" key="18">
    <source>
        <dbReference type="EMBL" id="PCI78193.1"/>
    </source>
</evidence>
<dbReference type="HAMAP" id="MF_00052_B">
    <property type="entry name" value="RNase_HII_B"/>
    <property type="match status" value="1"/>
</dbReference>